<reference evidence="3 4" key="1">
    <citation type="submission" date="2017-09" db="EMBL/GenBank/DDBJ databases">
        <title>Streptomyces genome completion.</title>
        <authorList>
            <person name="Lee N."/>
            <person name="Cho B.-K."/>
        </authorList>
    </citation>
    <scope>NUCLEOTIDE SEQUENCE [LARGE SCALE GENOMIC DNA]</scope>
    <source>
        <strain evidence="3 4">ATCC 14899</strain>
    </source>
</reference>
<evidence type="ECO:0000313" key="3">
    <source>
        <dbReference type="EMBL" id="QEV43070.1"/>
    </source>
</evidence>
<evidence type="ECO:0000313" key="4">
    <source>
        <dbReference type="Proteomes" id="UP000325763"/>
    </source>
</evidence>
<sequence>MALDRGGWAMPRRSAARLKCSSSATATTYSSSRVSSRSIPSGYRCMPEASWLLPQACWSTGNRSGGVPQPRGCDIPRRRPKQTTMGSYAMSSDERQVQEILAHYVRAADQRNGKAQGSLFTDDATVQIYAKGGSGGYRPVGEPLVGGPAVRYATENFMAPHPEGGASHHTTSDHLIEVDGDRAHINAQFIVFRIRAAARPADGWPEGTFGAQGTVTPIESGYYDTDLRHIDGVWKIVHHRVLLDMPLVLPGA</sequence>
<feature type="region of interest" description="Disordered" evidence="1">
    <location>
        <begin position="63"/>
        <end position="90"/>
    </location>
</feature>
<feature type="domain" description="SnoaL-like" evidence="2">
    <location>
        <begin position="91"/>
        <end position="238"/>
    </location>
</feature>
<dbReference type="Proteomes" id="UP000325763">
    <property type="component" value="Chromosome"/>
</dbReference>
<evidence type="ECO:0000259" key="2">
    <source>
        <dbReference type="Pfam" id="PF13577"/>
    </source>
</evidence>
<accession>A0A5P2WAQ7</accession>
<evidence type="ECO:0000256" key="1">
    <source>
        <dbReference type="SAM" id="MobiDB-lite"/>
    </source>
</evidence>
<dbReference type="AlphaFoldDB" id="A0A5P2WAQ7"/>
<name>A0A5P2WAQ7_9ACTN</name>
<dbReference type="InterPro" id="IPR037401">
    <property type="entry name" value="SnoaL-like"/>
</dbReference>
<dbReference type="Pfam" id="PF13577">
    <property type="entry name" value="SnoaL_4"/>
    <property type="match status" value="1"/>
</dbReference>
<protein>
    <submittedName>
        <fullName evidence="3">Nuclear transport factor 2 family protein</fullName>
    </submittedName>
</protein>
<dbReference type="InterPro" id="IPR032710">
    <property type="entry name" value="NTF2-like_dom_sf"/>
</dbReference>
<dbReference type="KEGG" id="snq:CP978_03930"/>
<dbReference type="Gene3D" id="3.10.450.50">
    <property type="match status" value="1"/>
</dbReference>
<dbReference type="EMBL" id="CP023747">
    <property type="protein sequence ID" value="QEV43070.1"/>
    <property type="molecule type" value="Genomic_DNA"/>
</dbReference>
<organism evidence="3 4">
    <name type="scientific">Streptomyces nodosus</name>
    <dbReference type="NCBI Taxonomy" id="40318"/>
    <lineage>
        <taxon>Bacteria</taxon>
        <taxon>Bacillati</taxon>
        <taxon>Actinomycetota</taxon>
        <taxon>Actinomycetes</taxon>
        <taxon>Kitasatosporales</taxon>
        <taxon>Streptomycetaceae</taxon>
        <taxon>Streptomyces</taxon>
    </lineage>
</organism>
<gene>
    <name evidence="3" type="ORF">CP978_03930</name>
</gene>
<dbReference type="SUPFAM" id="SSF54427">
    <property type="entry name" value="NTF2-like"/>
    <property type="match status" value="1"/>
</dbReference>
<proteinExistence type="predicted"/>